<proteinExistence type="predicted"/>
<dbReference type="AlphaFoldDB" id="A0A0H5CYY3"/>
<evidence type="ECO:0000313" key="1">
    <source>
        <dbReference type="EMBL" id="CRL09738.1"/>
    </source>
</evidence>
<name>A0A0H5CYY3_9RHOB</name>
<protein>
    <recommendedName>
        <fullName evidence="3">Prophage minor tail protein Z (GPZ)</fullName>
    </recommendedName>
</protein>
<evidence type="ECO:0008006" key="3">
    <source>
        <dbReference type="Google" id="ProtNLM"/>
    </source>
</evidence>
<keyword evidence="2" id="KW-1185">Reference proteome</keyword>
<accession>A0A0H5CYY3</accession>
<evidence type="ECO:0000313" key="2">
    <source>
        <dbReference type="Proteomes" id="UP000043764"/>
    </source>
</evidence>
<dbReference type="RefSeq" id="WP_050672520.1">
    <property type="nucleotide sequence ID" value="NZ_CVRL01000006.1"/>
</dbReference>
<reference evidence="2" key="1">
    <citation type="submission" date="2015-05" db="EMBL/GenBank/DDBJ databases">
        <authorList>
            <person name="Rodrigo-Torres Lidia"/>
            <person name="Arahal R.David."/>
        </authorList>
    </citation>
    <scope>NUCLEOTIDE SEQUENCE [LARGE SCALE GENOMIC DNA]</scope>
    <source>
        <strain evidence="2">CECT 7321</strain>
    </source>
</reference>
<dbReference type="Proteomes" id="UP000043764">
    <property type="component" value="Unassembled WGS sequence"/>
</dbReference>
<gene>
    <name evidence="1" type="ORF">NIT7321_00572</name>
</gene>
<dbReference type="EMBL" id="CVRL01000006">
    <property type="protein sequence ID" value="CRL09738.1"/>
    <property type="molecule type" value="Genomic_DNA"/>
</dbReference>
<sequence>MFNVNGYEDRELQRFANRLGALGKEGPKVANRAINRAGDMARAQVVRTLAVEVGLPQKTIRAAVHTRRSDWDHLSYTLESVGGDVSLRYFKKRETRDGVVAYLGRSRGNEEFIGNTFFRGGAFPGRRVDLTGTLGGHVYGRAGGRTELERLRSGVVIPLEMVEGASAVAFDEVVAKVLPQRLDHEIGRVL</sequence>
<organism evidence="1 2">
    <name type="scientific">Phaeobacter italicus</name>
    <dbReference type="NCBI Taxonomy" id="481446"/>
    <lineage>
        <taxon>Bacteria</taxon>
        <taxon>Pseudomonadati</taxon>
        <taxon>Pseudomonadota</taxon>
        <taxon>Alphaproteobacteria</taxon>
        <taxon>Rhodobacterales</taxon>
        <taxon>Roseobacteraceae</taxon>
        <taxon>Phaeobacter</taxon>
    </lineage>
</organism>